<organism evidence="1 2">
    <name type="scientific">Brachyspira aalborgi</name>
    <dbReference type="NCBI Taxonomy" id="29522"/>
    <lineage>
        <taxon>Bacteria</taxon>
        <taxon>Pseudomonadati</taxon>
        <taxon>Spirochaetota</taxon>
        <taxon>Spirochaetia</taxon>
        <taxon>Brachyspirales</taxon>
        <taxon>Brachyspiraceae</taxon>
        <taxon>Brachyspira</taxon>
    </lineage>
</organism>
<dbReference type="Proteomes" id="UP000324574">
    <property type="component" value="Unassembled WGS sequence"/>
</dbReference>
<dbReference type="AlphaFoldDB" id="A0A5C8F4N5"/>
<evidence type="ECO:0000313" key="1">
    <source>
        <dbReference type="EMBL" id="TXJ44459.1"/>
    </source>
</evidence>
<dbReference type="RefSeq" id="WP_147527145.1">
    <property type="nucleotide sequence ID" value="NZ_SAYG01000009.1"/>
</dbReference>
<sequence length="245" mass="25836">MTKKILILLVVVISIITIGAKESKQAKNQKSYETRASFYYSDDAGKTYGSSRKEFKVGETVYMKVVIEITEKKPANTVAYIGGGSGLGAGVGAAAGAAATVAGAGAATGAAAGAAAGAPFGPLLLATSAGGAVVGALVGLGLYFFAKPSLDFVECELTIPNITSVDAKYYDGIVITPLKDEAKGITTYPLKIKISDKKIENLKNSEEYFTFRFIPNKESEITTTLIFDDNIAEEYNKINTIKFVK</sequence>
<dbReference type="EMBL" id="SAYG01000009">
    <property type="protein sequence ID" value="TXJ44459.1"/>
    <property type="molecule type" value="Genomic_DNA"/>
</dbReference>
<name>A0A5C8F4N5_9SPIR</name>
<accession>A0A5C8F4N5</accession>
<proteinExistence type="predicted"/>
<reference evidence="1 2" key="1">
    <citation type="journal article" date="1992" name="Lakartidningen">
        <title>[Penicillin V and not amoxicillin is the first choice preparation in acute otitis].</title>
        <authorList>
            <person name="Kamme C."/>
            <person name="Lundgren K."/>
            <person name="Prellner K."/>
        </authorList>
    </citation>
    <scope>NUCLEOTIDE SEQUENCE [LARGE SCALE GENOMIC DNA]</scope>
    <source>
        <strain evidence="1 2">PC3714II</strain>
    </source>
</reference>
<protein>
    <submittedName>
        <fullName evidence="1">Uncharacterized protein</fullName>
    </submittedName>
</protein>
<evidence type="ECO:0000313" key="2">
    <source>
        <dbReference type="Proteomes" id="UP000324574"/>
    </source>
</evidence>
<gene>
    <name evidence="1" type="ORF">EPJ70_09590</name>
</gene>
<comment type="caution">
    <text evidence="1">The sequence shown here is derived from an EMBL/GenBank/DDBJ whole genome shotgun (WGS) entry which is preliminary data.</text>
</comment>